<evidence type="ECO:0000313" key="13">
    <source>
        <dbReference type="EMBL" id="KAG6473639.1"/>
    </source>
</evidence>
<keyword evidence="10" id="KW-0675">Receptor</keyword>
<dbReference type="PANTHER" id="PTHR27004">
    <property type="entry name" value="RECEPTOR-LIKE PROTEIN 12 ISOFORM X1"/>
    <property type="match status" value="1"/>
</dbReference>
<dbReference type="Proteomes" id="UP000734854">
    <property type="component" value="Unassembled WGS sequence"/>
</dbReference>
<evidence type="ECO:0000313" key="14">
    <source>
        <dbReference type="Proteomes" id="UP000734854"/>
    </source>
</evidence>
<comment type="similarity">
    <text evidence="2">Belongs to the RLP family.</text>
</comment>
<feature type="chain" id="PRO_5035258295" description="Piriformospora indica-insensitive protein 2" evidence="12">
    <location>
        <begin position="24"/>
        <end position="460"/>
    </location>
</feature>
<sequence length="460" mass="50053">MRRGSSNWVLLLLSFLVLHVSLSNEQEDSTAPMLRAEQEALYLLIQDLVGKWWNGSELYPDPCGWTQIQGVSCDVYDGKWHVTGLTFGSILDGSLECSEDASLSPLLFEFEHLKSLSFFGCFLSSHHKTSIPSSHWEKLAPSLETLEFRSNPGLVGEIPASITRLTKLQSLVLVDNSLSGNLPQELGHLVQLKRLALAGSHFSGQIPASIGSKLSELLILDMSRNSLTGPLPSSLGAMSSLLKLDLSDNFLHGSLPQELGQLQCLTLLDLRGNKFSHGLPQALHDMASLQDLLLSNNPLGGNLMGTDWGRLTNLSTLDLSNTNLSGEIPESIVRVKRLRFLALDNNNLSGCVPTKLADLPDLTALYLNGNNLAGELKFSEAFHRRMGRRFAFGGNPHSSVGRYCKQEKSAGSQGKGKGRIMDDQSSSVLTSLSFPASSINVWLGVAVQELLVVIALILLL</sequence>
<evidence type="ECO:0000256" key="7">
    <source>
        <dbReference type="ARBA" id="ARBA00022737"/>
    </source>
</evidence>
<dbReference type="AlphaFoldDB" id="A0A8J5CFR1"/>
<evidence type="ECO:0000256" key="6">
    <source>
        <dbReference type="ARBA" id="ARBA00022729"/>
    </source>
</evidence>
<evidence type="ECO:0000256" key="9">
    <source>
        <dbReference type="ARBA" id="ARBA00023136"/>
    </source>
</evidence>
<dbReference type="PANTHER" id="PTHR27004:SF203">
    <property type="entry name" value="LEUCINE-RICH REPEAT-CONTAINING N-TERMINAL PLANT-TYPE DOMAIN-CONTAINING PROTEIN"/>
    <property type="match status" value="1"/>
</dbReference>
<evidence type="ECO:0000256" key="4">
    <source>
        <dbReference type="ARBA" id="ARBA00022614"/>
    </source>
</evidence>
<gene>
    <name evidence="13" type="ORF">ZIOFF_067556</name>
</gene>
<dbReference type="GO" id="GO:0051707">
    <property type="term" value="P:response to other organism"/>
    <property type="evidence" value="ECO:0007669"/>
    <property type="project" value="UniProtKB-ARBA"/>
</dbReference>
<evidence type="ECO:0000256" key="3">
    <source>
        <dbReference type="ARBA" id="ARBA00022475"/>
    </source>
</evidence>
<evidence type="ECO:0000256" key="11">
    <source>
        <dbReference type="ARBA" id="ARBA00023180"/>
    </source>
</evidence>
<evidence type="ECO:0000256" key="1">
    <source>
        <dbReference type="ARBA" id="ARBA00004251"/>
    </source>
</evidence>
<protein>
    <recommendedName>
        <fullName evidence="15">Piriformospora indica-insensitive protein 2</fullName>
    </recommendedName>
</protein>
<organism evidence="13 14">
    <name type="scientific">Zingiber officinale</name>
    <name type="common">Ginger</name>
    <name type="synonym">Amomum zingiber</name>
    <dbReference type="NCBI Taxonomy" id="94328"/>
    <lineage>
        <taxon>Eukaryota</taxon>
        <taxon>Viridiplantae</taxon>
        <taxon>Streptophyta</taxon>
        <taxon>Embryophyta</taxon>
        <taxon>Tracheophyta</taxon>
        <taxon>Spermatophyta</taxon>
        <taxon>Magnoliopsida</taxon>
        <taxon>Liliopsida</taxon>
        <taxon>Zingiberales</taxon>
        <taxon>Zingiberaceae</taxon>
        <taxon>Zingiber</taxon>
    </lineage>
</organism>
<dbReference type="FunFam" id="3.80.10.10:FF:000299">
    <property type="entry name" value="Piriformospora indica-insensitive protein 2"/>
    <property type="match status" value="1"/>
</dbReference>
<feature type="signal peptide" evidence="12">
    <location>
        <begin position="1"/>
        <end position="23"/>
    </location>
</feature>
<keyword evidence="9" id="KW-0472">Membrane</keyword>
<dbReference type="GO" id="GO:0005886">
    <property type="term" value="C:plasma membrane"/>
    <property type="evidence" value="ECO:0007669"/>
    <property type="project" value="UniProtKB-SubCell"/>
</dbReference>
<evidence type="ECO:0000256" key="5">
    <source>
        <dbReference type="ARBA" id="ARBA00022692"/>
    </source>
</evidence>
<dbReference type="Pfam" id="PF13855">
    <property type="entry name" value="LRR_8"/>
    <property type="match status" value="1"/>
</dbReference>
<dbReference type="EMBL" id="JACMSC010000019">
    <property type="protein sequence ID" value="KAG6473639.1"/>
    <property type="molecule type" value="Genomic_DNA"/>
</dbReference>
<keyword evidence="8" id="KW-1133">Transmembrane helix</keyword>
<evidence type="ECO:0008006" key="15">
    <source>
        <dbReference type="Google" id="ProtNLM"/>
    </source>
</evidence>
<dbReference type="FunFam" id="3.80.10.10:FF:000269">
    <property type="entry name" value="Piriformospora indica-insensitive protein 2"/>
    <property type="match status" value="1"/>
</dbReference>
<keyword evidence="7" id="KW-0677">Repeat</keyword>
<keyword evidence="5" id="KW-0812">Transmembrane</keyword>
<keyword evidence="14" id="KW-1185">Reference proteome</keyword>
<dbReference type="FunFam" id="3.80.10.10:FF:000470">
    <property type="entry name" value="LRR receptor-like serine/threonine-protein kinase RPK2"/>
    <property type="match status" value="1"/>
</dbReference>
<dbReference type="SMART" id="SM00369">
    <property type="entry name" value="LRR_TYP"/>
    <property type="match status" value="5"/>
</dbReference>
<dbReference type="Pfam" id="PF00560">
    <property type="entry name" value="LRR_1"/>
    <property type="match status" value="4"/>
</dbReference>
<proteinExistence type="inferred from homology"/>
<keyword evidence="11" id="KW-0325">Glycoprotein</keyword>
<keyword evidence="3" id="KW-1003">Cell membrane</keyword>
<dbReference type="GO" id="GO:0051606">
    <property type="term" value="P:detection of stimulus"/>
    <property type="evidence" value="ECO:0007669"/>
    <property type="project" value="UniProtKB-ARBA"/>
</dbReference>
<keyword evidence="6 12" id="KW-0732">Signal</keyword>
<dbReference type="InterPro" id="IPR001611">
    <property type="entry name" value="Leu-rich_rpt"/>
</dbReference>
<dbReference type="InterPro" id="IPR003591">
    <property type="entry name" value="Leu-rich_rpt_typical-subtyp"/>
</dbReference>
<comment type="subcellular location">
    <subcellularLocation>
        <location evidence="1">Cell membrane</location>
        <topology evidence="1">Single-pass type I membrane protein</topology>
    </subcellularLocation>
</comment>
<reference evidence="13 14" key="1">
    <citation type="submission" date="2020-08" db="EMBL/GenBank/DDBJ databases">
        <title>Plant Genome Project.</title>
        <authorList>
            <person name="Zhang R.-G."/>
        </authorList>
    </citation>
    <scope>NUCLEOTIDE SEQUENCE [LARGE SCALE GENOMIC DNA]</scope>
    <source>
        <tissue evidence="13">Rhizome</tissue>
    </source>
</reference>
<keyword evidence="4" id="KW-0433">Leucine-rich repeat</keyword>
<evidence type="ECO:0000256" key="12">
    <source>
        <dbReference type="SAM" id="SignalP"/>
    </source>
</evidence>
<accession>A0A8J5CFR1</accession>
<evidence type="ECO:0000256" key="2">
    <source>
        <dbReference type="ARBA" id="ARBA00009592"/>
    </source>
</evidence>
<evidence type="ECO:0000256" key="10">
    <source>
        <dbReference type="ARBA" id="ARBA00023170"/>
    </source>
</evidence>
<dbReference type="OrthoDB" id="676979at2759"/>
<name>A0A8J5CFR1_ZINOF</name>
<comment type="caution">
    <text evidence="13">The sequence shown here is derived from an EMBL/GenBank/DDBJ whole genome shotgun (WGS) entry which is preliminary data.</text>
</comment>
<evidence type="ECO:0000256" key="8">
    <source>
        <dbReference type="ARBA" id="ARBA00022989"/>
    </source>
</evidence>